<dbReference type="EMBL" id="QTSX02006558">
    <property type="protein sequence ID" value="KAJ9053094.1"/>
    <property type="molecule type" value="Genomic_DNA"/>
</dbReference>
<evidence type="ECO:0000313" key="1">
    <source>
        <dbReference type="EMBL" id="KAJ9053094.1"/>
    </source>
</evidence>
<name>A0ACC2RSL4_9FUNG</name>
<gene>
    <name evidence="1" type="primary">ASF1_2</name>
    <name evidence="1" type="ORF">DSO57_1027534</name>
</gene>
<dbReference type="Proteomes" id="UP001165960">
    <property type="component" value="Unassembled WGS sequence"/>
</dbReference>
<evidence type="ECO:0000313" key="2">
    <source>
        <dbReference type="Proteomes" id="UP001165960"/>
    </source>
</evidence>
<reference evidence="1" key="1">
    <citation type="submission" date="2022-04" db="EMBL/GenBank/DDBJ databases">
        <title>Genome of the entomopathogenic fungus Entomophthora muscae.</title>
        <authorList>
            <person name="Elya C."/>
            <person name="Lovett B.R."/>
            <person name="Lee E."/>
            <person name="Macias A.M."/>
            <person name="Hajek A.E."/>
            <person name="De Bivort B.L."/>
            <person name="Kasson M.T."/>
            <person name="De Fine Licht H.H."/>
            <person name="Stajich J.E."/>
        </authorList>
    </citation>
    <scope>NUCLEOTIDE SEQUENCE</scope>
    <source>
        <strain evidence="1">Berkeley</strain>
    </source>
</reference>
<sequence>MSLVNILNVEIDRTPVPYLSGFNIEITFECLQELREGKLALFFSDFCLDLEFNLIFVGSSTDPGMDQEIDSLLVGPVPVGINKFVLQSEVPNPALMNPTDVMDYTAVFLKCQYRNREFLRCSYLVKAEYDNEQMQLNLPPQIVFDRLIRFISNDPKVTRFPIPWDGEEEMPPPQPDADSQPAIDLNAPLADDDEDEEEDDEDDDMDMEEMGGAK</sequence>
<keyword evidence="2" id="KW-1185">Reference proteome</keyword>
<comment type="caution">
    <text evidence="1">The sequence shown here is derived from an EMBL/GenBank/DDBJ whole genome shotgun (WGS) entry which is preliminary data.</text>
</comment>
<organism evidence="1 2">
    <name type="scientific">Entomophthora muscae</name>
    <dbReference type="NCBI Taxonomy" id="34485"/>
    <lineage>
        <taxon>Eukaryota</taxon>
        <taxon>Fungi</taxon>
        <taxon>Fungi incertae sedis</taxon>
        <taxon>Zoopagomycota</taxon>
        <taxon>Entomophthoromycotina</taxon>
        <taxon>Entomophthoromycetes</taxon>
        <taxon>Entomophthorales</taxon>
        <taxon>Entomophthoraceae</taxon>
        <taxon>Entomophthora</taxon>
    </lineage>
</organism>
<proteinExistence type="predicted"/>
<accession>A0ACC2RSL4</accession>
<protein>
    <submittedName>
        <fullName evidence="1">Histone chaperone asf1</fullName>
    </submittedName>
</protein>